<evidence type="ECO:0000313" key="13">
    <source>
        <dbReference type="Proteomes" id="UP000291343"/>
    </source>
</evidence>
<keyword evidence="13" id="KW-1185">Reference proteome</keyword>
<dbReference type="AlphaFoldDB" id="A0A482WIZ6"/>
<keyword evidence="2 9" id="KW-0808">Transferase</keyword>
<comment type="catalytic activity">
    <reaction evidence="6 9">
        <text>L-threonyl-[protein] + ATP = O-phospho-L-threonyl-[protein] + ADP + H(+)</text>
        <dbReference type="Rhea" id="RHEA:46608"/>
        <dbReference type="Rhea" id="RHEA-COMP:11060"/>
        <dbReference type="Rhea" id="RHEA-COMP:11605"/>
        <dbReference type="ChEBI" id="CHEBI:15378"/>
        <dbReference type="ChEBI" id="CHEBI:30013"/>
        <dbReference type="ChEBI" id="CHEBI:30616"/>
        <dbReference type="ChEBI" id="CHEBI:61977"/>
        <dbReference type="ChEBI" id="CHEBI:456216"/>
        <dbReference type="EC" id="2.7.11.24"/>
    </reaction>
</comment>
<keyword evidence="4 9" id="KW-0418">Kinase</keyword>
<dbReference type="InterPro" id="IPR050117">
    <property type="entry name" value="MAPK"/>
</dbReference>
<dbReference type="EMBL" id="QKKF02034243">
    <property type="protein sequence ID" value="RZF33310.1"/>
    <property type="molecule type" value="Genomic_DNA"/>
</dbReference>
<dbReference type="SMR" id="A0A482WIZ6"/>
<keyword evidence="9" id="KW-0460">Magnesium</keyword>
<dbReference type="InterPro" id="IPR003527">
    <property type="entry name" value="MAP_kinase_CS"/>
</dbReference>
<dbReference type="PROSITE" id="PS01351">
    <property type="entry name" value="MAPK"/>
    <property type="match status" value="1"/>
</dbReference>
<evidence type="ECO:0000259" key="11">
    <source>
        <dbReference type="PROSITE" id="PS50011"/>
    </source>
</evidence>
<dbReference type="InterPro" id="IPR008271">
    <property type="entry name" value="Ser/Thr_kinase_AS"/>
</dbReference>
<dbReference type="SMART" id="SM00220">
    <property type="entry name" value="S_TKc"/>
    <property type="match status" value="1"/>
</dbReference>
<dbReference type="Pfam" id="PF00069">
    <property type="entry name" value="Pkinase"/>
    <property type="match status" value="1"/>
</dbReference>
<dbReference type="EC" id="2.7.11.24" evidence="9"/>
<organism evidence="12 13">
    <name type="scientific">Laodelphax striatellus</name>
    <name type="common">Small brown planthopper</name>
    <name type="synonym">Delphax striatella</name>
    <dbReference type="NCBI Taxonomy" id="195883"/>
    <lineage>
        <taxon>Eukaryota</taxon>
        <taxon>Metazoa</taxon>
        <taxon>Ecdysozoa</taxon>
        <taxon>Arthropoda</taxon>
        <taxon>Hexapoda</taxon>
        <taxon>Insecta</taxon>
        <taxon>Pterygota</taxon>
        <taxon>Neoptera</taxon>
        <taxon>Paraneoptera</taxon>
        <taxon>Hemiptera</taxon>
        <taxon>Auchenorrhyncha</taxon>
        <taxon>Fulgoroidea</taxon>
        <taxon>Delphacidae</taxon>
        <taxon>Criomorphinae</taxon>
        <taxon>Laodelphax</taxon>
    </lineage>
</organism>
<dbReference type="Gene3D" id="1.10.510.10">
    <property type="entry name" value="Transferase(Phosphotransferase) domain 1"/>
    <property type="match status" value="1"/>
</dbReference>
<proteinExistence type="inferred from homology"/>
<comment type="similarity">
    <text evidence="9">Belongs to the protein kinase superfamily. Ser/Thr protein kinase family. MAP kinase subfamily.</text>
</comment>
<dbReference type="PROSITE" id="PS50011">
    <property type="entry name" value="PROTEIN_KINASE_DOM"/>
    <property type="match status" value="1"/>
</dbReference>
<dbReference type="InterPro" id="IPR000719">
    <property type="entry name" value="Prot_kinase_dom"/>
</dbReference>
<dbReference type="InterPro" id="IPR011009">
    <property type="entry name" value="Kinase-like_dom_sf"/>
</dbReference>
<comment type="cofactor">
    <cofactor evidence="9">
        <name>Mg(2+)</name>
        <dbReference type="ChEBI" id="CHEBI:18420"/>
    </cofactor>
</comment>
<feature type="region of interest" description="Disordered" evidence="10">
    <location>
        <begin position="405"/>
        <end position="439"/>
    </location>
</feature>
<dbReference type="GO" id="GO:0005524">
    <property type="term" value="F:ATP binding"/>
    <property type="evidence" value="ECO:0007669"/>
    <property type="project" value="UniProtKB-UniRule"/>
</dbReference>
<evidence type="ECO:0000256" key="4">
    <source>
        <dbReference type="ARBA" id="ARBA00022777"/>
    </source>
</evidence>
<feature type="compositionally biased region" description="Low complexity" evidence="10">
    <location>
        <begin position="410"/>
        <end position="423"/>
    </location>
</feature>
<dbReference type="GO" id="GO:0004707">
    <property type="term" value="F:MAP kinase activity"/>
    <property type="evidence" value="ECO:0007669"/>
    <property type="project" value="UniProtKB-EC"/>
</dbReference>
<keyword evidence="3 8" id="KW-0547">Nucleotide-binding</keyword>
<protein>
    <recommendedName>
        <fullName evidence="9">Mitogen-activated protein kinase</fullName>
        <ecNumber evidence="9">2.7.11.24</ecNumber>
    </recommendedName>
</protein>
<dbReference type="FunFam" id="1.10.510.10:FF:000624">
    <property type="entry name" value="Mitogen-activated protein kinase"/>
    <property type="match status" value="1"/>
</dbReference>
<comment type="caution">
    <text evidence="12">The sequence shown here is derived from an EMBL/GenBank/DDBJ whole genome shotgun (WGS) entry which is preliminary data.</text>
</comment>
<evidence type="ECO:0000256" key="9">
    <source>
        <dbReference type="RuleBase" id="RU361165"/>
    </source>
</evidence>
<evidence type="ECO:0000256" key="6">
    <source>
        <dbReference type="ARBA" id="ARBA00047592"/>
    </source>
</evidence>
<keyword evidence="5 8" id="KW-0067">ATP-binding</keyword>
<evidence type="ECO:0000256" key="8">
    <source>
        <dbReference type="PROSITE-ProRule" id="PRU10141"/>
    </source>
</evidence>
<dbReference type="Proteomes" id="UP000291343">
    <property type="component" value="Unassembled WGS sequence"/>
</dbReference>
<keyword evidence="1 9" id="KW-0723">Serine/threonine-protein kinase</keyword>
<evidence type="ECO:0000256" key="5">
    <source>
        <dbReference type="ARBA" id="ARBA00022840"/>
    </source>
</evidence>
<feature type="region of interest" description="Disordered" evidence="10">
    <location>
        <begin position="509"/>
        <end position="532"/>
    </location>
</feature>
<dbReference type="PROSITE" id="PS00107">
    <property type="entry name" value="PROTEIN_KINASE_ATP"/>
    <property type="match status" value="1"/>
</dbReference>
<dbReference type="OrthoDB" id="192887at2759"/>
<evidence type="ECO:0000256" key="10">
    <source>
        <dbReference type="SAM" id="MobiDB-lite"/>
    </source>
</evidence>
<dbReference type="SUPFAM" id="SSF56112">
    <property type="entry name" value="Protein kinase-like (PK-like)"/>
    <property type="match status" value="1"/>
</dbReference>
<comment type="catalytic activity">
    <reaction evidence="7">
        <text>L-seryl-[protein] + ATP = O-phospho-L-seryl-[protein] + ADP + H(+)</text>
        <dbReference type="Rhea" id="RHEA:17989"/>
        <dbReference type="Rhea" id="RHEA-COMP:9863"/>
        <dbReference type="Rhea" id="RHEA-COMP:11604"/>
        <dbReference type="ChEBI" id="CHEBI:15378"/>
        <dbReference type="ChEBI" id="CHEBI:29999"/>
        <dbReference type="ChEBI" id="CHEBI:30616"/>
        <dbReference type="ChEBI" id="CHEBI:83421"/>
        <dbReference type="ChEBI" id="CHEBI:456216"/>
        <dbReference type="EC" id="2.7.11.24"/>
    </reaction>
</comment>
<evidence type="ECO:0000256" key="2">
    <source>
        <dbReference type="ARBA" id="ARBA00022679"/>
    </source>
</evidence>
<reference evidence="12 13" key="1">
    <citation type="journal article" date="2017" name="Gigascience">
        <title>Genome sequence of the small brown planthopper, Laodelphax striatellus.</title>
        <authorList>
            <person name="Zhu J."/>
            <person name="Jiang F."/>
            <person name="Wang X."/>
            <person name="Yang P."/>
            <person name="Bao Y."/>
            <person name="Zhao W."/>
            <person name="Wang W."/>
            <person name="Lu H."/>
            <person name="Wang Q."/>
            <person name="Cui N."/>
            <person name="Li J."/>
            <person name="Chen X."/>
            <person name="Luo L."/>
            <person name="Yu J."/>
            <person name="Kang L."/>
            <person name="Cui F."/>
        </authorList>
    </citation>
    <scope>NUCLEOTIDE SEQUENCE [LARGE SCALE GENOMIC DNA]</scope>
    <source>
        <strain evidence="12">Lst14</strain>
    </source>
</reference>
<evidence type="ECO:0000256" key="1">
    <source>
        <dbReference type="ARBA" id="ARBA00022527"/>
    </source>
</evidence>
<gene>
    <name evidence="12" type="ORF">LSTR_LSTR007655</name>
</gene>
<dbReference type="STRING" id="195883.A0A482WIZ6"/>
<dbReference type="FunFam" id="3.30.200.20:FF:001058">
    <property type="entry name" value="Mitogen-activated protein kinase"/>
    <property type="match status" value="1"/>
</dbReference>
<dbReference type="GO" id="GO:0106310">
    <property type="term" value="F:protein serine kinase activity"/>
    <property type="evidence" value="ECO:0007669"/>
    <property type="project" value="RHEA"/>
</dbReference>
<sequence>MSDSIRDLDDNITQNYDIKKRVGKGAYGIVWKAVDKRTHRTVAIKKIFDAFRNQTDAQRTYREIVFLRELMWHPNIVRLHGIMKAANDKDIYLVFEYMETDLHNVIKHGNILREIHKQSITYQLLKAIKYIHSANIIHRDLKPCNILINSQCHCKVADFGLARSVQLSAGHSPPADPTMTDYVATRWYTKGIDMWSIGCILAEMVLGKPLFPGSSTVNQMEKIMSTIPQPSSSDVANVCPGYGSSLVERAPAGPCVPLALLLRSASASDHCIDLVCRLLVFNPYKRFNAVQALKHPYVSKFHDSSQELAMNHSVIPTLNDNVQLSIEQYRDKLYELIENHKRQKSLNGNNDLNDIYDWYRSLAHSKSAVKGLANKSNASKLLAEDGKHTSTTAVDSRHTIPYEYLKDGSESSSNKSITSTSHSQVASKSLPVNHSRHKKINDLNRKMPIVSADSNSISGPSADLKAVFNSKTKQRCCLARTDPIRDIGVAQQLAVKLVSVSQKPINRSCSSDNDIDRQHFNHRNRALSRSRTLSHDASNIQFNRTNNLGRVTILNSRIAKLANSDESTMKKRSSLASVSDVSSAYKPKCGYITEAQLKQISSQVVR</sequence>
<dbReference type="Gene3D" id="3.30.200.20">
    <property type="entry name" value="Phosphorylase Kinase, domain 1"/>
    <property type="match status" value="1"/>
</dbReference>
<dbReference type="PROSITE" id="PS00108">
    <property type="entry name" value="PROTEIN_KINASE_ST"/>
    <property type="match status" value="1"/>
</dbReference>
<dbReference type="PANTHER" id="PTHR24055">
    <property type="entry name" value="MITOGEN-ACTIVATED PROTEIN KINASE"/>
    <property type="match status" value="1"/>
</dbReference>
<accession>A0A482WIZ6</accession>
<dbReference type="InParanoid" id="A0A482WIZ6"/>
<feature type="binding site" evidence="8">
    <location>
        <position position="46"/>
    </location>
    <ligand>
        <name>ATP</name>
        <dbReference type="ChEBI" id="CHEBI:30616"/>
    </ligand>
</feature>
<comment type="activity regulation">
    <text evidence="9">Activated by threonine and tyrosine phosphorylation.</text>
</comment>
<evidence type="ECO:0000313" key="12">
    <source>
        <dbReference type="EMBL" id="RZF33310.1"/>
    </source>
</evidence>
<evidence type="ECO:0000256" key="7">
    <source>
        <dbReference type="ARBA" id="ARBA00048312"/>
    </source>
</evidence>
<dbReference type="CDD" id="cd07852">
    <property type="entry name" value="STKc_MAPK15-like"/>
    <property type="match status" value="1"/>
</dbReference>
<feature type="domain" description="Protein kinase" evidence="11">
    <location>
        <begin position="16"/>
        <end position="298"/>
    </location>
</feature>
<evidence type="ECO:0000256" key="3">
    <source>
        <dbReference type="ARBA" id="ARBA00022741"/>
    </source>
</evidence>
<dbReference type="InterPro" id="IPR017441">
    <property type="entry name" value="Protein_kinase_ATP_BS"/>
</dbReference>
<name>A0A482WIZ6_LAOST</name>